<dbReference type="GO" id="GO:0005886">
    <property type="term" value="C:plasma membrane"/>
    <property type="evidence" value="ECO:0007669"/>
    <property type="project" value="UniProtKB-SubCell"/>
</dbReference>
<accession>A0A7X5TP37</accession>
<evidence type="ECO:0000256" key="6">
    <source>
        <dbReference type="ARBA" id="ARBA00023136"/>
    </source>
</evidence>
<dbReference type="GO" id="GO:0015109">
    <property type="term" value="F:chromate transmembrane transporter activity"/>
    <property type="evidence" value="ECO:0007669"/>
    <property type="project" value="InterPro"/>
</dbReference>
<evidence type="ECO:0000256" key="5">
    <source>
        <dbReference type="ARBA" id="ARBA00022989"/>
    </source>
</evidence>
<dbReference type="Proteomes" id="UP000518878">
    <property type="component" value="Unassembled WGS sequence"/>
</dbReference>
<evidence type="ECO:0000256" key="2">
    <source>
        <dbReference type="ARBA" id="ARBA00005262"/>
    </source>
</evidence>
<gene>
    <name evidence="8" type="primary">chrA</name>
    <name evidence="8" type="ORF">HBF32_04015</name>
</gene>
<dbReference type="InterPro" id="IPR014047">
    <property type="entry name" value="Chr_Tranpt_l_chain"/>
</dbReference>
<feature type="transmembrane region" description="Helical" evidence="7">
    <location>
        <begin position="123"/>
        <end position="142"/>
    </location>
</feature>
<feature type="transmembrane region" description="Helical" evidence="7">
    <location>
        <begin position="304"/>
        <end position="329"/>
    </location>
</feature>
<dbReference type="PANTHER" id="PTHR33567:SF3">
    <property type="entry name" value="CHROMATE ION TRANSPORTER (EUROFUNG)"/>
    <property type="match status" value="1"/>
</dbReference>
<evidence type="ECO:0000256" key="3">
    <source>
        <dbReference type="ARBA" id="ARBA00022475"/>
    </source>
</evidence>
<dbReference type="PANTHER" id="PTHR33567">
    <property type="entry name" value="CHROMATE ION TRANSPORTER (EUROFUNG)"/>
    <property type="match status" value="1"/>
</dbReference>
<keyword evidence="9" id="KW-1185">Reference proteome</keyword>
<keyword evidence="6 7" id="KW-0472">Membrane</keyword>
<sequence>MTLPTQQAATGEAGRGTVREVAAAFLKLGMSSFGGPIAHLGYFHREFVERRRWLDERHYGHLVALCQFLPGPASSQVGFSIGLIRAGWLGGLAAFLCFTLPSALLLLAFASLSDRLHGPLGTAAIHGLKLVAVAVVAQGVHAMAGRLAPDRNRALLAAAAAGLVVVGNSAPVQLGVVAGGAVLGLGLCRNVEHVADESFPLTYGRGAASVMLFGFAVLLLLALFASPRWPDLVQVGAGFYRSGSLVFGGGHVVLPLLQHDVVGRGWVSNDAFLAGYGAAQAVPGPMFSVAAYLGDQVHGGRGGLAGAGVGLLGIFLPGLLLVAGALPLWRSLARREAATRMLAGVNAAVVGLLAAALYNPVWISAVRSPLDVAIALVGFAMLAGARWSPLAAVFWCVTASIASTLAGWTAVV</sequence>
<evidence type="ECO:0000256" key="1">
    <source>
        <dbReference type="ARBA" id="ARBA00004651"/>
    </source>
</evidence>
<feature type="transmembrane region" description="Helical" evidence="7">
    <location>
        <begin position="88"/>
        <end position="111"/>
    </location>
</feature>
<evidence type="ECO:0000256" key="7">
    <source>
        <dbReference type="SAM" id="Phobius"/>
    </source>
</evidence>
<dbReference type="NCBIfam" id="TIGR00937">
    <property type="entry name" value="2A51"/>
    <property type="match status" value="1"/>
</dbReference>
<feature type="transmembrane region" description="Helical" evidence="7">
    <location>
        <begin position="341"/>
        <end position="358"/>
    </location>
</feature>
<feature type="transmembrane region" description="Helical" evidence="7">
    <location>
        <begin position="154"/>
        <end position="187"/>
    </location>
</feature>
<dbReference type="Pfam" id="PF02417">
    <property type="entry name" value="Chromate_transp"/>
    <property type="match status" value="2"/>
</dbReference>
<keyword evidence="3" id="KW-1003">Cell membrane</keyword>
<comment type="subcellular location">
    <subcellularLocation>
        <location evidence="1">Cell membrane</location>
        <topology evidence="1">Multi-pass membrane protein</topology>
    </subcellularLocation>
</comment>
<dbReference type="InterPro" id="IPR003370">
    <property type="entry name" value="Chromate_transpt"/>
</dbReference>
<reference evidence="8 9" key="1">
    <citation type="journal article" date="2006" name="Int. J. Syst. Evol. Microbiol.">
        <title>Dyella yeojuensis sp. nov., isolated from greenhouse soil in Korea.</title>
        <authorList>
            <person name="Kim B.Y."/>
            <person name="Weon H.Y."/>
            <person name="Lee K.H."/>
            <person name="Seok S.J."/>
            <person name="Kwon S.W."/>
            <person name="Go S.J."/>
            <person name="Stackebrandt E."/>
        </authorList>
    </citation>
    <scope>NUCLEOTIDE SEQUENCE [LARGE SCALE GENOMIC DNA]</scope>
    <source>
        <strain evidence="8 9">DSM 17673</strain>
    </source>
</reference>
<comment type="similarity">
    <text evidence="2">Belongs to the chromate ion transporter (CHR) (TC 2.A.51) family.</text>
</comment>
<feature type="transmembrane region" description="Helical" evidence="7">
    <location>
        <begin position="207"/>
        <end position="226"/>
    </location>
</feature>
<comment type="caution">
    <text evidence="8">The sequence shown here is derived from an EMBL/GenBank/DDBJ whole genome shotgun (WGS) entry which is preliminary data.</text>
</comment>
<keyword evidence="4 7" id="KW-0812">Transmembrane</keyword>
<proteinExistence type="inferred from homology"/>
<evidence type="ECO:0000256" key="4">
    <source>
        <dbReference type="ARBA" id="ARBA00022692"/>
    </source>
</evidence>
<evidence type="ECO:0000313" key="8">
    <source>
        <dbReference type="EMBL" id="NID14630.1"/>
    </source>
</evidence>
<dbReference type="PIRSF" id="PIRSF004810">
    <property type="entry name" value="ChrA"/>
    <property type="match status" value="1"/>
</dbReference>
<feature type="transmembrane region" description="Helical" evidence="7">
    <location>
        <begin position="390"/>
        <end position="411"/>
    </location>
</feature>
<protein>
    <submittedName>
        <fullName evidence="8">Chromate efflux transporter</fullName>
    </submittedName>
</protein>
<dbReference type="EMBL" id="JAAQTL010000001">
    <property type="protein sequence ID" value="NID14630.1"/>
    <property type="molecule type" value="Genomic_DNA"/>
</dbReference>
<evidence type="ECO:0000313" key="9">
    <source>
        <dbReference type="Proteomes" id="UP000518878"/>
    </source>
</evidence>
<dbReference type="RefSeq" id="WP_166698333.1">
    <property type="nucleotide sequence ID" value="NZ_JAAQTL010000001.1"/>
</dbReference>
<organism evidence="8 9">
    <name type="scientific">Luteibacter yeojuensis</name>
    <dbReference type="NCBI Taxonomy" id="345309"/>
    <lineage>
        <taxon>Bacteria</taxon>
        <taxon>Pseudomonadati</taxon>
        <taxon>Pseudomonadota</taxon>
        <taxon>Gammaproteobacteria</taxon>
        <taxon>Lysobacterales</taxon>
        <taxon>Rhodanobacteraceae</taxon>
        <taxon>Luteibacter</taxon>
    </lineage>
</organism>
<dbReference type="AlphaFoldDB" id="A0A7X5TP37"/>
<name>A0A7X5TP37_9GAMM</name>
<keyword evidence="5 7" id="KW-1133">Transmembrane helix</keyword>